<organism evidence="1">
    <name type="scientific">Rhizophora mucronata</name>
    <name type="common">Asiatic mangrove</name>
    <dbReference type="NCBI Taxonomy" id="61149"/>
    <lineage>
        <taxon>Eukaryota</taxon>
        <taxon>Viridiplantae</taxon>
        <taxon>Streptophyta</taxon>
        <taxon>Embryophyta</taxon>
        <taxon>Tracheophyta</taxon>
        <taxon>Spermatophyta</taxon>
        <taxon>Magnoliopsida</taxon>
        <taxon>eudicotyledons</taxon>
        <taxon>Gunneridae</taxon>
        <taxon>Pentapetalae</taxon>
        <taxon>rosids</taxon>
        <taxon>fabids</taxon>
        <taxon>Malpighiales</taxon>
        <taxon>Rhizophoraceae</taxon>
        <taxon>Rhizophora</taxon>
    </lineage>
</organism>
<dbReference type="AlphaFoldDB" id="A0A2P2IQQ4"/>
<protein>
    <submittedName>
        <fullName evidence="1">Uncharacterized protein</fullName>
    </submittedName>
</protein>
<dbReference type="EMBL" id="GGEC01003054">
    <property type="protein sequence ID" value="MBW83537.1"/>
    <property type="molecule type" value="Transcribed_RNA"/>
</dbReference>
<name>A0A2P2IQQ4_RHIMU</name>
<reference evidence="1" key="1">
    <citation type="submission" date="2018-02" db="EMBL/GenBank/DDBJ databases">
        <title>Rhizophora mucronata_Transcriptome.</title>
        <authorList>
            <person name="Meera S.P."/>
            <person name="Sreeshan A."/>
            <person name="Augustine A."/>
        </authorList>
    </citation>
    <scope>NUCLEOTIDE SEQUENCE</scope>
    <source>
        <tissue evidence="1">Leaf</tissue>
    </source>
</reference>
<evidence type="ECO:0000313" key="1">
    <source>
        <dbReference type="EMBL" id="MBW83537.1"/>
    </source>
</evidence>
<accession>A0A2P2IQQ4</accession>
<proteinExistence type="predicted"/>
<sequence length="27" mass="3070">MLRIRDSGRAIQLGICQQKGIIKTEIK</sequence>